<dbReference type="EMBL" id="BAABFL010000477">
    <property type="protein sequence ID" value="GAA4652559.1"/>
    <property type="molecule type" value="Genomic_DNA"/>
</dbReference>
<evidence type="ECO:0000256" key="1">
    <source>
        <dbReference type="SAM" id="MobiDB-lite"/>
    </source>
</evidence>
<reference evidence="3" key="1">
    <citation type="journal article" date="2019" name="Int. J. Syst. Evol. Microbiol.">
        <title>The Global Catalogue of Microorganisms (GCM) 10K type strain sequencing project: providing services to taxonomists for standard genome sequencing and annotation.</title>
        <authorList>
            <consortium name="The Broad Institute Genomics Platform"/>
            <consortium name="The Broad Institute Genome Sequencing Center for Infectious Disease"/>
            <person name="Wu L."/>
            <person name="Ma J."/>
        </authorList>
    </citation>
    <scope>NUCLEOTIDE SEQUENCE [LARGE SCALE GENOMIC DNA]</scope>
    <source>
        <strain evidence="3">JCM 17805</strain>
    </source>
</reference>
<evidence type="ECO:0000313" key="2">
    <source>
        <dbReference type="EMBL" id="GAA4652559.1"/>
    </source>
</evidence>
<accession>A0ABP8VAZ2</accession>
<name>A0ABP8VAZ2_9GAMM</name>
<dbReference type="Proteomes" id="UP001500604">
    <property type="component" value="Unassembled WGS sequence"/>
</dbReference>
<comment type="caution">
    <text evidence="2">The sequence shown here is derived from an EMBL/GenBank/DDBJ whole genome shotgun (WGS) entry which is preliminary data.</text>
</comment>
<evidence type="ECO:0000313" key="3">
    <source>
        <dbReference type="Proteomes" id="UP001500604"/>
    </source>
</evidence>
<dbReference type="RefSeq" id="WP_345199152.1">
    <property type="nucleotide sequence ID" value="NZ_BAABFL010000477.1"/>
</dbReference>
<keyword evidence="3" id="KW-1185">Reference proteome</keyword>
<sequence length="158" mass="17434">MTATGTWMPGVADREAGDVIPDLPTPVTKTESYDPDALKSLVKQYYAAHEAFKQIRDNLDELKQAILSCFPEEPGRHETQVDGFDVVASISERWEWDENRLSGLLAAHGDLPAWVRQTVSVDRRGFERLDAAEKAPFLAALTRKPGGARIAIKPASDS</sequence>
<gene>
    <name evidence="2" type="ORF">GCM10023116_48430</name>
</gene>
<feature type="region of interest" description="Disordered" evidence="1">
    <location>
        <begin position="1"/>
        <end position="31"/>
    </location>
</feature>
<organism evidence="2 3">
    <name type="scientific">Kistimonas scapharcae</name>
    <dbReference type="NCBI Taxonomy" id="1036133"/>
    <lineage>
        <taxon>Bacteria</taxon>
        <taxon>Pseudomonadati</taxon>
        <taxon>Pseudomonadota</taxon>
        <taxon>Gammaproteobacteria</taxon>
        <taxon>Oceanospirillales</taxon>
        <taxon>Endozoicomonadaceae</taxon>
        <taxon>Kistimonas</taxon>
    </lineage>
</organism>
<proteinExistence type="predicted"/>
<protein>
    <submittedName>
        <fullName evidence="2">Uncharacterized protein</fullName>
    </submittedName>
</protein>